<dbReference type="Proteomes" id="UP001642409">
    <property type="component" value="Unassembled WGS sequence"/>
</dbReference>
<dbReference type="EMBL" id="CATOUU010001186">
    <property type="protein sequence ID" value="CAI9978958.1"/>
    <property type="molecule type" value="Genomic_DNA"/>
</dbReference>
<evidence type="ECO:0000256" key="1">
    <source>
        <dbReference type="SAM" id="MobiDB-lite"/>
    </source>
</evidence>
<comment type="caution">
    <text evidence="2">The sequence shown here is derived from an EMBL/GenBank/DDBJ whole genome shotgun (WGS) entry which is preliminary data.</text>
</comment>
<reference evidence="3 4" key="2">
    <citation type="submission" date="2024-07" db="EMBL/GenBank/DDBJ databases">
        <authorList>
            <person name="Akdeniz Z."/>
        </authorList>
    </citation>
    <scope>NUCLEOTIDE SEQUENCE [LARGE SCALE GENOMIC DNA]</scope>
</reference>
<keyword evidence="4" id="KW-1185">Reference proteome</keyword>
<feature type="region of interest" description="Disordered" evidence="1">
    <location>
        <begin position="126"/>
        <end position="185"/>
    </location>
</feature>
<dbReference type="EMBL" id="CAXDID020000017">
    <property type="protein sequence ID" value="CAL5984909.1"/>
    <property type="molecule type" value="Genomic_DNA"/>
</dbReference>
<name>A0AA86VUN2_9EUKA</name>
<feature type="compositionally biased region" description="Basic and acidic residues" evidence="1">
    <location>
        <begin position="163"/>
        <end position="181"/>
    </location>
</feature>
<protein>
    <submittedName>
        <fullName evidence="3">Hypothetical_protein</fullName>
    </submittedName>
</protein>
<gene>
    <name evidence="2" type="ORF">HINF_LOCUS66603</name>
    <name evidence="3" type="ORF">HINF_LOCUS8370</name>
</gene>
<organism evidence="2">
    <name type="scientific">Hexamita inflata</name>
    <dbReference type="NCBI Taxonomy" id="28002"/>
    <lineage>
        <taxon>Eukaryota</taxon>
        <taxon>Metamonada</taxon>
        <taxon>Diplomonadida</taxon>
        <taxon>Hexamitidae</taxon>
        <taxon>Hexamitinae</taxon>
        <taxon>Hexamita</taxon>
    </lineage>
</organism>
<dbReference type="AlphaFoldDB" id="A0AA86VUN2"/>
<sequence length="223" mass="26153">MIQLIYAHQACMDKCGISNGSGEFHMVCESFDECPTHIRFKLHVQVNNGSQRLLYARYLTRYSQQQSKKIVFNCRDLIAQSQCIRDFTVDMYEILIEGIDSEFETVDKEVIEYNAARVAKPDYEQIRKQQQQQQQEQQQQIQAEKEAKKNTKAEKKEKHKKKLEAEKKGENDKQEAPKPEQKQNYIQTHIKKGIDAFNKLQKVYKVEILAVVGTVQYFLWVNA</sequence>
<evidence type="ECO:0000313" key="2">
    <source>
        <dbReference type="EMBL" id="CAI9978958.1"/>
    </source>
</evidence>
<reference evidence="2" key="1">
    <citation type="submission" date="2023-06" db="EMBL/GenBank/DDBJ databases">
        <authorList>
            <person name="Kurt Z."/>
        </authorList>
    </citation>
    <scope>NUCLEOTIDE SEQUENCE</scope>
</reference>
<feature type="compositionally biased region" description="Low complexity" evidence="1">
    <location>
        <begin position="128"/>
        <end position="142"/>
    </location>
</feature>
<accession>A0AA86VUN2</accession>
<feature type="compositionally biased region" description="Basic and acidic residues" evidence="1">
    <location>
        <begin position="143"/>
        <end position="156"/>
    </location>
</feature>
<evidence type="ECO:0000313" key="3">
    <source>
        <dbReference type="EMBL" id="CAL5984909.1"/>
    </source>
</evidence>
<proteinExistence type="predicted"/>
<evidence type="ECO:0000313" key="4">
    <source>
        <dbReference type="Proteomes" id="UP001642409"/>
    </source>
</evidence>